<feature type="region of interest" description="Disordered" evidence="1">
    <location>
        <begin position="172"/>
        <end position="246"/>
    </location>
</feature>
<sequence length="312" mass="34355">MRLTDDRAAEGDFMLEAAGPSDRLPFRAQEDRTNFLWVYTELFTCLGVRLPFIDFQREVLSQCRVAASQLHLNGWGFFTPLSGKGFMSFRAYQDRKLFDSLKSPFKSSNDITSRFCLFLSLPTGLGKKSNFKCRWILDHSDTDVGVFLDSLLKDMEKQSRFHRLMQKMKDAEGAGPRSIIPSSKAQSAASGALASDPVAPASTPAASVPPVPPSGAVKSRKKPPVASSGKPFSVEGDEGVKEDPSADLRQKKTEAEDYNFWVALDTGLTNGPIREILGPLVSEQLLGTTQYLACKLTACLQICTFYVLPLLL</sequence>
<evidence type="ECO:0000313" key="3">
    <source>
        <dbReference type="Proteomes" id="UP001341840"/>
    </source>
</evidence>
<organism evidence="2 3">
    <name type="scientific">Stylosanthes scabra</name>
    <dbReference type="NCBI Taxonomy" id="79078"/>
    <lineage>
        <taxon>Eukaryota</taxon>
        <taxon>Viridiplantae</taxon>
        <taxon>Streptophyta</taxon>
        <taxon>Embryophyta</taxon>
        <taxon>Tracheophyta</taxon>
        <taxon>Spermatophyta</taxon>
        <taxon>Magnoliopsida</taxon>
        <taxon>eudicotyledons</taxon>
        <taxon>Gunneridae</taxon>
        <taxon>Pentapetalae</taxon>
        <taxon>rosids</taxon>
        <taxon>fabids</taxon>
        <taxon>Fabales</taxon>
        <taxon>Fabaceae</taxon>
        <taxon>Papilionoideae</taxon>
        <taxon>50 kb inversion clade</taxon>
        <taxon>dalbergioids sensu lato</taxon>
        <taxon>Dalbergieae</taxon>
        <taxon>Pterocarpus clade</taxon>
        <taxon>Stylosanthes</taxon>
    </lineage>
</organism>
<evidence type="ECO:0000256" key="1">
    <source>
        <dbReference type="SAM" id="MobiDB-lite"/>
    </source>
</evidence>
<comment type="caution">
    <text evidence="2">The sequence shown here is derived from an EMBL/GenBank/DDBJ whole genome shotgun (WGS) entry which is preliminary data.</text>
</comment>
<dbReference type="EMBL" id="JASCZI010241948">
    <property type="protein sequence ID" value="MED6208584.1"/>
    <property type="molecule type" value="Genomic_DNA"/>
</dbReference>
<gene>
    <name evidence="2" type="ORF">PIB30_046649</name>
</gene>
<keyword evidence="3" id="KW-1185">Reference proteome</keyword>
<feature type="compositionally biased region" description="Polar residues" evidence="1">
    <location>
        <begin position="180"/>
        <end position="189"/>
    </location>
</feature>
<accession>A0ABU6YF41</accession>
<dbReference type="Proteomes" id="UP001341840">
    <property type="component" value="Unassembled WGS sequence"/>
</dbReference>
<name>A0ABU6YF41_9FABA</name>
<protein>
    <submittedName>
        <fullName evidence="2">Uncharacterized protein</fullName>
    </submittedName>
</protein>
<reference evidence="2 3" key="1">
    <citation type="journal article" date="2023" name="Plants (Basel)">
        <title>Bridging the Gap: Combining Genomics and Transcriptomics Approaches to Understand Stylosanthes scabra, an Orphan Legume from the Brazilian Caatinga.</title>
        <authorList>
            <person name="Ferreira-Neto J.R.C."/>
            <person name="da Silva M.D."/>
            <person name="Binneck E."/>
            <person name="de Melo N.F."/>
            <person name="da Silva R.H."/>
            <person name="de Melo A.L.T.M."/>
            <person name="Pandolfi V."/>
            <person name="Bustamante F.O."/>
            <person name="Brasileiro-Vidal A.C."/>
            <person name="Benko-Iseppon A.M."/>
        </authorList>
    </citation>
    <scope>NUCLEOTIDE SEQUENCE [LARGE SCALE GENOMIC DNA]</scope>
    <source>
        <tissue evidence="2">Leaves</tissue>
    </source>
</reference>
<proteinExistence type="predicted"/>
<evidence type="ECO:0000313" key="2">
    <source>
        <dbReference type="EMBL" id="MED6208584.1"/>
    </source>
</evidence>
<feature type="compositionally biased region" description="Low complexity" evidence="1">
    <location>
        <begin position="194"/>
        <end position="206"/>
    </location>
</feature>